<comment type="caution">
    <text evidence="1">The sequence shown here is derived from an EMBL/GenBank/DDBJ whole genome shotgun (WGS) entry which is preliminary data.</text>
</comment>
<dbReference type="AlphaFoldDB" id="U7QJJ0"/>
<protein>
    <submittedName>
        <fullName evidence="1">Uncharacterized protein</fullName>
    </submittedName>
</protein>
<keyword evidence="2" id="KW-1185">Reference proteome</keyword>
<proteinExistence type="predicted"/>
<gene>
    <name evidence="1" type="ORF">M595_3465</name>
</gene>
<reference evidence="1 2" key="1">
    <citation type="journal article" date="2013" name="Front. Microbiol.">
        <title>Comparative genomic analyses of the cyanobacterium, Lyngbya aestuarii BL J, a powerful hydrogen producer.</title>
        <authorList>
            <person name="Kothari A."/>
            <person name="Vaughn M."/>
            <person name="Garcia-Pichel F."/>
        </authorList>
    </citation>
    <scope>NUCLEOTIDE SEQUENCE [LARGE SCALE GENOMIC DNA]</scope>
    <source>
        <strain evidence="1 2">BL J</strain>
    </source>
</reference>
<name>U7QJJ0_9CYAN</name>
<sequence length="75" mass="8338">MQAPHTLTSYCRCCQHYTPEGRRGGHCSQLHAPVKGSWKTCHLAMLAFSPWEEAQKMVILPQTTEAVTETVPVAV</sequence>
<accession>U7QJJ0</accession>
<organism evidence="1 2">
    <name type="scientific">Lyngbya aestuarii BL J</name>
    <dbReference type="NCBI Taxonomy" id="1348334"/>
    <lineage>
        <taxon>Bacteria</taxon>
        <taxon>Bacillati</taxon>
        <taxon>Cyanobacteriota</taxon>
        <taxon>Cyanophyceae</taxon>
        <taxon>Oscillatoriophycideae</taxon>
        <taxon>Oscillatoriales</taxon>
        <taxon>Microcoleaceae</taxon>
        <taxon>Lyngbya</taxon>
    </lineage>
</organism>
<dbReference type="Proteomes" id="UP000017127">
    <property type="component" value="Unassembled WGS sequence"/>
</dbReference>
<evidence type="ECO:0000313" key="2">
    <source>
        <dbReference type="Proteomes" id="UP000017127"/>
    </source>
</evidence>
<dbReference type="EMBL" id="AUZM01000034">
    <property type="protein sequence ID" value="ERT06591.1"/>
    <property type="molecule type" value="Genomic_DNA"/>
</dbReference>
<evidence type="ECO:0000313" key="1">
    <source>
        <dbReference type="EMBL" id="ERT06591.1"/>
    </source>
</evidence>
<dbReference type="RefSeq" id="WP_023067206.1">
    <property type="nucleotide sequence ID" value="NZ_AUZM01000034.1"/>
</dbReference>